<dbReference type="Proteomes" id="UP001586593">
    <property type="component" value="Unassembled WGS sequence"/>
</dbReference>
<gene>
    <name evidence="2" type="ORF">VTK73DRAFT_3378</name>
</gene>
<organism evidence="2 3">
    <name type="scientific">Phialemonium thermophilum</name>
    <dbReference type="NCBI Taxonomy" id="223376"/>
    <lineage>
        <taxon>Eukaryota</taxon>
        <taxon>Fungi</taxon>
        <taxon>Dikarya</taxon>
        <taxon>Ascomycota</taxon>
        <taxon>Pezizomycotina</taxon>
        <taxon>Sordariomycetes</taxon>
        <taxon>Sordariomycetidae</taxon>
        <taxon>Cephalothecales</taxon>
        <taxon>Cephalothecaceae</taxon>
        <taxon>Phialemonium</taxon>
    </lineage>
</organism>
<feature type="region of interest" description="Disordered" evidence="1">
    <location>
        <begin position="292"/>
        <end position="322"/>
    </location>
</feature>
<protein>
    <submittedName>
        <fullName evidence="2">Uncharacterized protein</fullName>
    </submittedName>
</protein>
<proteinExistence type="predicted"/>
<keyword evidence="3" id="KW-1185">Reference proteome</keyword>
<reference evidence="2 3" key="1">
    <citation type="journal article" date="2024" name="Commun. Biol.">
        <title>Comparative genomic analysis of thermophilic fungi reveals convergent evolutionary adaptations and gene losses.</title>
        <authorList>
            <person name="Steindorff A.S."/>
            <person name="Aguilar-Pontes M.V."/>
            <person name="Robinson A.J."/>
            <person name="Andreopoulos B."/>
            <person name="LaButti K."/>
            <person name="Kuo A."/>
            <person name="Mondo S."/>
            <person name="Riley R."/>
            <person name="Otillar R."/>
            <person name="Haridas S."/>
            <person name="Lipzen A."/>
            <person name="Grimwood J."/>
            <person name="Schmutz J."/>
            <person name="Clum A."/>
            <person name="Reid I.D."/>
            <person name="Moisan M.C."/>
            <person name="Butler G."/>
            <person name="Nguyen T.T.M."/>
            <person name="Dewar K."/>
            <person name="Conant G."/>
            <person name="Drula E."/>
            <person name="Henrissat B."/>
            <person name="Hansel C."/>
            <person name="Singer S."/>
            <person name="Hutchinson M.I."/>
            <person name="de Vries R.P."/>
            <person name="Natvig D.O."/>
            <person name="Powell A.J."/>
            <person name="Tsang A."/>
            <person name="Grigoriev I.V."/>
        </authorList>
    </citation>
    <scope>NUCLEOTIDE SEQUENCE [LARGE SCALE GENOMIC DNA]</scope>
    <source>
        <strain evidence="2 3">ATCC 24622</strain>
    </source>
</reference>
<name>A0ABR3VJ62_9PEZI</name>
<evidence type="ECO:0000256" key="1">
    <source>
        <dbReference type="SAM" id="MobiDB-lite"/>
    </source>
</evidence>
<feature type="region of interest" description="Disordered" evidence="1">
    <location>
        <begin position="170"/>
        <end position="190"/>
    </location>
</feature>
<sequence>MCSTYALVSRARISCDTMCYEDWVCIPATVVGMVVTRSPVVPRRTESTGKRQSLKHPSATITPGRLHLCASDQNGVLAHLGSNGPRSHCVARLVVGHSSAYLILRTTGRPLFRTQKVCRRVGAHRRCGSWATSPWYGMEGGTAAASLPRLVPPAMGLGLGLRPTEVRTVPNEGKAGKVGEVSQDRLSSSLPRRVSPFSMAGRFCPHRFGTEVDRKDRENANILPHGKKRNNKIYIKKKINIRCRPKPRKKARLAVAHTRAHTHMHTHAENPRIHPNLFRPVTVQSLLQPVQLADPSNGRPLAPAGSNANSSGPSPARFWDAQ</sequence>
<comment type="caution">
    <text evidence="2">The sequence shown here is derived from an EMBL/GenBank/DDBJ whole genome shotgun (WGS) entry which is preliminary data.</text>
</comment>
<evidence type="ECO:0000313" key="3">
    <source>
        <dbReference type="Proteomes" id="UP001586593"/>
    </source>
</evidence>
<evidence type="ECO:0000313" key="2">
    <source>
        <dbReference type="EMBL" id="KAL1841791.1"/>
    </source>
</evidence>
<dbReference type="EMBL" id="JAZHXJ010002024">
    <property type="protein sequence ID" value="KAL1841791.1"/>
    <property type="molecule type" value="Genomic_DNA"/>
</dbReference>
<accession>A0ABR3VJ62</accession>